<dbReference type="Proteomes" id="UP000028702">
    <property type="component" value="Unassembled WGS sequence"/>
</dbReference>
<evidence type="ECO:0000256" key="3">
    <source>
        <dbReference type="ARBA" id="ARBA00023098"/>
    </source>
</evidence>
<feature type="active site" description="Nucleophile" evidence="4">
    <location>
        <position position="49"/>
    </location>
</feature>
<proteinExistence type="predicted"/>
<feature type="active site" description="Proton acceptor" evidence="4">
    <location>
        <position position="163"/>
    </location>
</feature>
<dbReference type="STRING" id="1333998.M2A_2528"/>
<evidence type="ECO:0000256" key="2">
    <source>
        <dbReference type="ARBA" id="ARBA00022963"/>
    </source>
</evidence>
<reference evidence="6 7" key="1">
    <citation type="submission" date="2014-07" db="EMBL/GenBank/DDBJ databases">
        <title>Tepidicaulis marinum gen. nov., sp. nov., a novel marine bacterium denitrifying nitrate to nitrous oxide strictly under microaerobic conditions.</title>
        <authorList>
            <person name="Takeuchi M."/>
            <person name="Yamagishi T."/>
            <person name="Kamagata Y."/>
            <person name="Oshima K."/>
            <person name="Hattori M."/>
            <person name="Katayama T."/>
            <person name="Hanada S."/>
            <person name="Tamaki H."/>
            <person name="Marumo K."/>
            <person name="Maeda H."/>
            <person name="Nedachi M."/>
            <person name="Iwasaki W."/>
            <person name="Suwa Y."/>
            <person name="Sakata S."/>
        </authorList>
    </citation>
    <scope>NUCLEOTIDE SEQUENCE [LARGE SCALE GENOMIC DNA]</scope>
    <source>
        <strain evidence="6 7">MA2</strain>
    </source>
</reference>
<sequence>MRKPVPKQSVKPKIGLALGSGVARGWSHIGVMQRLAEEGIEIDVISGTSIGALVGGCYAAGKLDALEEFARSLNARRLFNLMDIRFNGSALFGGSKLAELLKEHLHERQIEDLPRKFVAVATDMNSGHEVWLKHGSMIDAIRASYALPGVFEPVPHEGRWLIDGALVNPVPISICRAFDAHLVIAVNLNLDAFGMTSALNYYRLEEELEAEREAKREAKRGILETEDMISLENTDLEIPIEDDETPEKSLRKSISDRLKQMRGGTDRALLQQLFKRDAPSGPGLVTVMTSALNIIQDRLARARMAADPADVVIEPDVGHINLIDFDKADELIRHGREAADRSMPFIERALKQLS</sequence>
<dbReference type="GO" id="GO:0016787">
    <property type="term" value="F:hydrolase activity"/>
    <property type="evidence" value="ECO:0007669"/>
    <property type="project" value="UniProtKB-UniRule"/>
</dbReference>
<evidence type="ECO:0000259" key="5">
    <source>
        <dbReference type="PROSITE" id="PS51635"/>
    </source>
</evidence>
<keyword evidence="2 4" id="KW-0442">Lipid degradation</keyword>
<organism evidence="6 7">
    <name type="scientific">Tepidicaulis marinus</name>
    <dbReference type="NCBI Taxonomy" id="1333998"/>
    <lineage>
        <taxon>Bacteria</taxon>
        <taxon>Pseudomonadati</taxon>
        <taxon>Pseudomonadota</taxon>
        <taxon>Alphaproteobacteria</taxon>
        <taxon>Hyphomicrobiales</taxon>
        <taxon>Parvibaculaceae</taxon>
        <taxon>Tepidicaulis</taxon>
    </lineage>
</organism>
<dbReference type="PANTHER" id="PTHR14226">
    <property type="entry name" value="NEUROPATHY TARGET ESTERASE/SWISS CHEESE D.MELANOGASTER"/>
    <property type="match status" value="1"/>
</dbReference>
<dbReference type="SUPFAM" id="SSF52151">
    <property type="entry name" value="FabD/lysophospholipase-like"/>
    <property type="match status" value="1"/>
</dbReference>
<keyword evidence="1 4" id="KW-0378">Hydrolase</keyword>
<evidence type="ECO:0000256" key="4">
    <source>
        <dbReference type="PROSITE-ProRule" id="PRU01161"/>
    </source>
</evidence>
<dbReference type="GO" id="GO:0016042">
    <property type="term" value="P:lipid catabolic process"/>
    <property type="evidence" value="ECO:0007669"/>
    <property type="project" value="UniProtKB-UniRule"/>
</dbReference>
<dbReference type="eggNOG" id="COG1752">
    <property type="taxonomic scope" value="Bacteria"/>
</dbReference>
<dbReference type="Gene3D" id="3.40.1090.10">
    <property type="entry name" value="Cytosolic phospholipase A2 catalytic domain"/>
    <property type="match status" value="1"/>
</dbReference>
<dbReference type="PROSITE" id="PS51635">
    <property type="entry name" value="PNPLA"/>
    <property type="match status" value="1"/>
</dbReference>
<dbReference type="RefSeq" id="WP_052379460.1">
    <property type="nucleotide sequence ID" value="NZ_BBIO01000014.1"/>
</dbReference>
<dbReference type="InterPro" id="IPR050301">
    <property type="entry name" value="NTE"/>
</dbReference>
<feature type="short sequence motif" description="GXSXG" evidence="4">
    <location>
        <begin position="47"/>
        <end position="51"/>
    </location>
</feature>
<dbReference type="AlphaFoldDB" id="A0A081BDB1"/>
<comment type="caution">
    <text evidence="4">Lacks conserved residue(s) required for the propagation of feature annotation.</text>
</comment>
<evidence type="ECO:0000256" key="1">
    <source>
        <dbReference type="ARBA" id="ARBA00022801"/>
    </source>
</evidence>
<evidence type="ECO:0000313" key="7">
    <source>
        <dbReference type="Proteomes" id="UP000028702"/>
    </source>
</evidence>
<keyword evidence="7" id="KW-1185">Reference proteome</keyword>
<gene>
    <name evidence="6" type="ORF">M2A_2528</name>
</gene>
<keyword evidence="3 4" id="KW-0443">Lipid metabolism</keyword>
<dbReference type="EMBL" id="BBIO01000014">
    <property type="protein sequence ID" value="GAK46029.1"/>
    <property type="molecule type" value="Genomic_DNA"/>
</dbReference>
<dbReference type="PANTHER" id="PTHR14226:SF76">
    <property type="entry name" value="NTE FAMILY PROTEIN RSSA"/>
    <property type="match status" value="1"/>
</dbReference>
<comment type="caution">
    <text evidence="6">The sequence shown here is derived from an EMBL/GenBank/DDBJ whole genome shotgun (WGS) entry which is preliminary data.</text>
</comment>
<name>A0A081BDB1_9HYPH</name>
<accession>A0A081BDB1</accession>
<dbReference type="Pfam" id="PF01734">
    <property type="entry name" value="Patatin"/>
    <property type="match status" value="1"/>
</dbReference>
<protein>
    <submittedName>
        <fullName evidence="6">Patatin</fullName>
    </submittedName>
</protein>
<feature type="short sequence motif" description="DGA/G" evidence="4">
    <location>
        <begin position="163"/>
        <end position="165"/>
    </location>
</feature>
<dbReference type="InterPro" id="IPR002641">
    <property type="entry name" value="PNPLA_dom"/>
</dbReference>
<feature type="domain" description="PNPLA" evidence="5">
    <location>
        <begin position="16"/>
        <end position="176"/>
    </location>
</feature>
<evidence type="ECO:0000313" key="6">
    <source>
        <dbReference type="EMBL" id="GAK46029.1"/>
    </source>
</evidence>
<dbReference type="InterPro" id="IPR016035">
    <property type="entry name" value="Acyl_Trfase/lysoPLipase"/>
</dbReference>